<keyword evidence="4 6" id="KW-1133">Transmembrane helix</keyword>
<dbReference type="GO" id="GO:0005886">
    <property type="term" value="C:plasma membrane"/>
    <property type="evidence" value="ECO:0007669"/>
    <property type="project" value="UniProtKB-ARBA"/>
</dbReference>
<evidence type="ECO:0000256" key="4">
    <source>
        <dbReference type="ARBA" id="ARBA00022989"/>
    </source>
</evidence>
<accession>A0A917BEL5</accession>
<evidence type="ECO:0000256" key="1">
    <source>
        <dbReference type="ARBA" id="ARBA00004141"/>
    </source>
</evidence>
<sequence>MSILTPHRGTQAVYAINPVAKIGAAFVLSLTLILSIDWVSAAVALVLEGILFLWAGLTPKVFFWRTLPVWIAAPAAALTTILYGRPSGETYFQFSLIHITDGSIELGIATMLRVLAIGLPAVVLFVTVDPTDLADGLAQVLHLPNRFVLGGLAGLRLMGLFLDDWRSLKLARRARGVGDSGRIRRFASLGFALLVLSIRRGSKLATAMEARGFGSRIKRTYARESTFGWREVLLMVIAAAVAVTAVSVSVSTGHWNFIGSTG</sequence>
<dbReference type="Proteomes" id="UP000598775">
    <property type="component" value="Unassembled WGS sequence"/>
</dbReference>
<evidence type="ECO:0000256" key="3">
    <source>
        <dbReference type="ARBA" id="ARBA00022692"/>
    </source>
</evidence>
<evidence type="ECO:0000313" key="8">
    <source>
        <dbReference type="Proteomes" id="UP000598775"/>
    </source>
</evidence>
<dbReference type="AlphaFoldDB" id="A0A917BEL5"/>
<evidence type="ECO:0000256" key="5">
    <source>
        <dbReference type="ARBA" id="ARBA00023136"/>
    </source>
</evidence>
<dbReference type="CDD" id="cd16914">
    <property type="entry name" value="EcfT"/>
    <property type="match status" value="1"/>
</dbReference>
<feature type="transmembrane region" description="Helical" evidence="6">
    <location>
        <begin position="232"/>
        <end position="255"/>
    </location>
</feature>
<proteinExistence type="predicted"/>
<name>A0A917BEL5_9MICO</name>
<organism evidence="7 8">
    <name type="scientific">Subtercola lobariae</name>
    <dbReference type="NCBI Taxonomy" id="1588641"/>
    <lineage>
        <taxon>Bacteria</taxon>
        <taxon>Bacillati</taxon>
        <taxon>Actinomycetota</taxon>
        <taxon>Actinomycetes</taxon>
        <taxon>Micrococcales</taxon>
        <taxon>Microbacteriaceae</taxon>
        <taxon>Subtercola</taxon>
    </lineage>
</organism>
<gene>
    <name evidence="7" type="ORF">GCM10011399_35140</name>
</gene>
<feature type="transmembrane region" description="Helical" evidence="6">
    <location>
        <begin position="62"/>
        <end position="83"/>
    </location>
</feature>
<comment type="caution">
    <text evidence="7">The sequence shown here is derived from an EMBL/GenBank/DDBJ whole genome shotgun (WGS) entry which is preliminary data.</text>
</comment>
<keyword evidence="3 6" id="KW-0812">Transmembrane</keyword>
<evidence type="ECO:0000256" key="2">
    <source>
        <dbReference type="ARBA" id="ARBA00022475"/>
    </source>
</evidence>
<feature type="transmembrane region" description="Helical" evidence="6">
    <location>
        <begin position="38"/>
        <end position="56"/>
    </location>
</feature>
<dbReference type="EMBL" id="BMGP01000007">
    <property type="protein sequence ID" value="GGF39236.1"/>
    <property type="molecule type" value="Genomic_DNA"/>
</dbReference>
<dbReference type="RefSeq" id="WP_188680687.1">
    <property type="nucleotide sequence ID" value="NZ_BMGP01000007.1"/>
</dbReference>
<dbReference type="PANTHER" id="PTHR34857">
    <property type="entry name" value="SLL0384 PROTEIN"/>
    <property type="match status" value="1"/>
</dbReference>
<feature type="transmembrane region" description="Helical" evidence="6">
    <location>
        <begin position="104"/>
        <end position="127"/>
    </location>
</feature>
<feature type="transmembrane region" description="Helical" evidence="6">
    <location>
        <begin position="12"/>
        <end position="33"/>
    </location>
</feature>
<dbReference type="InterPro" id="IPR051611">
    <property type="entry name" value="ECF_transporter_component"/>
</dbReference>
<dbReference type="Pfam" id="PF02361">
    <property type="entry name" value="CbiQ"/>
    <property type="match status" value="1"/>
</dbReference>
<keyword evidence="5 6" id="KW-0472">Membrane</keyword>
<evidence type="ECO:0000313" key="7">
    <source>
        <dbReference type="EMBL" id="GGF39236.1"/>
    </source>
</evidence>
<dbReference type="PANTHER" id="PTHR34857:SF2">
    <property type="entry name" value="SLL0384 PROTEIN"/>
    <property type="match status" value="1"/>
</dbReference>
<dbReference type="InterPro" id="IPR003339">
    <property type="entry name" value="ABC/ECF_trnsptr_transmembrane"/>
</dbReference>
<keyword evidence="8" id="KW-1185">Reference proteome</keyword>
<keyword evidence="2" id="KW-1003">Cell membrane</keyword>
<comment type="subcellular location">
    <subcellularLocation>
        <location evidence="1">Membrane</location>
        <topology evidence="1">Multi-pass membrane protein</topology>
    </subcellularLocation>
</comment>
<reference evidence="7 8" key="1">
    <citation type="journal article" date="2014" name="Int. J. Syst. Evol. Microbiol.">
        <title>Complete genome sequence of Corynebacterium casei LMG S-19264T (=DSM 44701T), isolated from a smear-ripened cheese.</title>
        <authorList>
            <consortium name="US DOE Joint Genome Institute (JGI-PGF)"/>
            <person name="Walter F."/>
            <person name="Albersmeier A."/>
            <person name="Kalinowski J."/>
            <person name="Ruckert C."/>
        </authorList>
    </citation>
    <scope>NUCLEOTIDE SEQUENCE [LARGE SCALE GENOMIC DNA]</scope>
    <source>
        <strain evidence="7 8">CGMCC 1.12976</strain>
    </source>
</reference>
<protein>
    <submittedName>
        <fullName evidence="7">ABC transporter</fullName>
    </submittedName>
</protein>
<evidence type="ECO:0000256" key="6">
    <source>
        <dbReference type="SAM" id="Phobius"/>
    </source>
</evidence>